<evidence type="ECO:0000313" key="2">
    <source>
        <dbReference type="EMBL" id="KAJ7776656.1"/>
    </source>
</evidence>
<organism evidence="2 3">
    <name type="scientific">Mycena maculata</name>
    <dbReference type="NCBI Taxonomy" id="230809"/>
    <lineage>
        <taxon>Eukaryota</taxon>
        <taxon>Fungi</taxon>
        <taxon>Dikarya</taxon>
        <taxon>Basidiomycota</taxon>
        <taxon>Agaricomycotina</taxon>
        <taxon>Agaricomycetes</taxon>
        <taxon>Agaricomycetidae</taxon>
        <taxon>Agaricales</taxon>
        <taxon>Marasmiineae</taxon>
        <taxon>Mycenaceae</taxon>
        <taxon>Mycena</taxon>
    </lineage>
</organism>
<feature type="region of interest" description="Disordered" evidence="1">
    <location>
        <begin position="1039"/>
        <end position="1142"/>
    </location>
</feature>
<dbReference type="Proteomes" id="UP001215280">
    <property type="component" value="Unassembled WGS sequence"/>
</dbReference>
<evidence type="ECO:0000313" key="3">
    <source>
        <dbReference type="Proteomes" id="UP001215280"/>
    </source>
</evidence>
<gene>
    <name evidence="2" type="ORF">DFH07DRAFT_766840</name>
</gene>
<comment type="caution">
    <text evidence="2">The sequence shown here is derived from an EMBL/GenBank/DDBJ whole genome shotgun (WGS) entry which is preliminary data.</text>
</comment>
<feature type="region of interest" description="Disordered" evidence="1">
    <location>
        <begin position="604"/>
        <end position="626"/>
    </location>
</feature>
<evidence type="ECO:0000256" key="1">
    <source>
        <dbReference type="SAM" id="MobiDB-lite"/>
    </source>
</evidence>
<feature type="region of interest" description="Disordered" evidence="1">
    <location>
        <begin position="280"/>
        <end position="317"/>
    </location>
</feature>
<sequence>MDLSPAIADDYANTSYDFDDIRALRVLHAPPTDQDPEDEVFGGTSISQLRKKAISLPQVEAMPEATTNNEEEDEQDELESPTYAAQQSGLRILSPVVFSPPVTYNFPSFKPQVGGGWQQEATPPAPEDIPATRLRGSVRGTAHASPITQTAIQRRANMAAAAIPSASTAAAVPSASIFPAIKEFSKNPDGYIATLGFEPATLPPPPPGFEATSLQLAEQPLRRLKAKLRTAPPGAAASTPIDPVATATTVGPSNTPSDTAATAAAAGPSTAITAAAVDPSTAISPPASMNGVADDEHDHENDGENDLASSATPDAPGRLRADARRALDAAVSQLRTMLTTCATNTGLSERCILRAFAKEVEGASPHRPNLWNRYQPYSISAEHRLEEMWCMRGEEAEDDDEDLTQEETKRAYHTFIEFYGEDVAEILSLHEELAREEGDQTHLERSRLLSKVFGNGEKMVSRVLQKYGLEGCIMFVGPHLNEDGQIAKCFLTPGLSELAATLHLSHDDFLGAVKLTAYNAQNRAVNKLAGRPPISEGAITSFYVPETTAAGLVPSTSAAATATTAARLTPSTSAAAAATAAAAPSTSAAATAAGPTAIRTATKNMTEAKRQAAKARTQSHEQNKKSMQTLLRKKAVDDLGFDIFADSKRPGTFVWANLGSWLRQHRIRILGFPTDARLPGLSRQTKGASAWHVIDVRAFNRAIRARSKEGQGLRFEKFSYSSADELTILSHNYSVPVVSGPLSTVRSVFRSSGGKALPCVDGANDMWMACFDLAKSPKRLQPTCLTDVDALRLETVASGLPRTEFDEDDYLDTDNEAGDQDGEDDADEGDSGEAQPQKPSAKGKGKRPRTNDPEYATDTEPESEEATLAPPRKRAAAAASLQKKAPETVRVTRAQAAQQMQEGGGKPKGKGKEKEKPKAKAKATQKLRVRFAPDTVSDADADDDDDRPLLTTRRAKFPAQRARPLRIQEDSDVESVGPSVGPGRLQAFVEVPFHTDISPRHRPQPVVLKEVQLDPFVASLIGTPESKMLKRKHDAAAPALNADAESTSDGANSSASSARARPTNGAAGTGASSTDAATPNPVPGASSTPARARSTAGPASTSASSGCARPTNGAAGAGASSADTAAPNPAPGASSTAATAEPAATASTMLLKAMMRMLMGEQLAAILQMTKQ</sequence>
<feature type="compositionally biased region" description="Acidic residues" evidence="1">
    <location>
        <begin position="805"/>
        <end position="831"/>
    </location>
</feature>
<feature type="region of interest" description="Disordered" evidence="1">
    <location>
        <begin position="56"/>
        <end position="83"/>
    </location>
</feature>
<feature type="compositionally biased region" description="Basic residues" evidence="1">
    <location>
        <begin position="919"/>
        <end position="929"/>
    </location>
</feature>
<feature type="compositionally biased region" description="Low complexity" evidence="1">
    <location>
        <begin position="866"/>
        <end position="883"/>
    </location>
</feature>
<reference evidence="2" key="1">
    <citation type="submission" date="2023-03" db="EMBL/GenBank/DDBJ databases">
        <title>Massive genome expansion in bonnet fungi (Mycena s.s.) driven by repeated elements and novel gene families across ecological guilds.</title>
        <authorList>
            <consortium name="Lawrence Berkeley National Laboratory"/>
            <person name="Harder C.B."/>
            <person name="Miyauchi S."/>
            <person name="Viragh M."/>
            <person name="Kuo A."/>
            <person name="Thoen E."/>
            <person name="Andreopoulos B."/>
            <person name="Lu D."/>
            <person name="Skrede I."/>
            <person name="Drula E."/>
            <person name="Henrissat B."/>
            <person name="Morin E."/>
            <person name="Kohler A."/>
            <person name="Barry K."/>
            <person name="LaButti K."/>
            <person name="Morin E."/>
            <person name="Salamov A."/>
            <person name="Lipzen A."/>
            <person name="Mereny Z."/>
            <person name="Hegedus B."/>
            <person name="Baldrian P."/>
            <person name="Stursova M."/>
            <person name="Weitz H."/>
            <person name="Taylor A."/>
            <person name="Grigoriev I.V."/>
            <person name="Nagy L.G."/>
            <person name="Martin F."/>
            <person name="Kauserud H."/>
        </authorList>
    </citation>
    <scope>NUCLEOTIDE SEQUENCE</scope>
    <source>
        <strain evidence="2">CBHHK188m</strain>
    </source>
</reference>
<keyword evidence="3" id="KW-1185">Reference proteome</keyword>
<feature type="compositionally biased region" description="Acidic residues" evidence="1">
    <location>
        <begin position="937"/>
        <end position="946"/>
    </location>
</feature>
<feature type="compositionally biased region" description="Acidic residues" evidence="1">
    <location>
        <begin position="855"/>
        <end position="865"/>
    </location>
</feature>
<feature type="region of interest" description="Disordered" evidence="1">
    <location>
        <begin position="229"/>
        <end position="264"/>
    </location>
</feature>
<dbReference type="AlphaFoldDB" id="A0AAD7NVI5"/>
<feature type="region of interest" description="Disordered" evidence="1">
    <location>
        <begin position="802"/>
        <end position="982"/>
    </location>
</feature>
<accession>A0AAD7NVI5</accession>
<dbReference type="EMBL" id="JARJLG010000012">
    <property type="protein sequence ID" value="KAJ7776656.1"/>
    <property type="molecule type" value="Genomic_DNA"/>
</dbReference>
<protein>
    <submittedName>
        <fullName evidence="2">Uncharacterized protein</fullName>
    </submittedName>
</protein>
<name>A0AAD7NVI5_9AGAR</name>
<proteinExistence type="predicted"/>
<feature type="compositionally biased region" description="Acidic residues" evidence="1">
    <location>
        <begin position="69"/>
        <end position="79"/>
    </location>
</feature>
<feature type="compositionally biased region" description="Low complexity" evidence="1">
    <location>
        <begin position="252"/>
        <end position="264"/>
    </location>
</feature>